<dbReference type="Proteomes" id="UP000292886">
    <property type="component" value="Chromosome"/>
</dbReference>
<accession>A0A4P6YVT4</accession>
<reference evidence="2" key="1">
    <citation type="submission" date="2019-03" db="EMBL/GenBank/DDBJ databases">
        <title>Weissella sp. 26KH-42 Genome sequencing.</title>
        <authorList>
            <person name="Heo J."/>
            <person name="Kim S.-J."/>
            <person name="Kim J.-S."/>
            <person name="Hong S.-B."/>
            <person name="Kwon S.-W."/>
        </authorList>
    </citation>
    <scope>NUCLEOTIDE SEQUENCE [LARGE SCALE GENOMIC DNA]</scope>
    <source>
        <strain evidence="2">26KH-42</strain>
    </source>
</reference>
<dbReference type="EMBL" id="CP037940">
    <property type="protein sequence ID" value="QBO36979.1"/>
    <property type="molecule type" value="Genomic_DNA"/>
</dbReference>
<keyword evidence="2" id="KW-1185">Reference proteome</keyword>
<dbReference type="OrthoDB" id="9810174at2"/>
<dbReference type="KEGG" id="wei:EQG49_11230"/>
<gene>
    <name evidence="1" type="ORF">EQG49_11230</name>
</gene>
<dbReference type="AlphaFoldDB" id="A0A4P6YVT4"/>
<organism evidence="1 2">
    <name type="scientific">Periweissella cryptocerci</name>
    <dbReference type="NCBI Taxonomy" id="2506420"/>
    <lineage>
        <taxon>Bacteria</taxon>
        <taxon>Bacillati</taxon>
        <taxon>Bacillota</taxon>
        <taxon>Bacilli</taxon>
        <taxon>Lactobacillales</taxon>
        <taxon>Lactobacillaceae</taxon>
        <taxon>Periweissella</taxon>
    </lineage>
</organism>
<sequence>MATTNVLDSIPVGGFVDLGDIAAQTTIKAFLPVTTGKGALLRLKNTVILFTPTGGYVSDGATIAANGWTKFAATTDIPTVAASATKLATARAFSITGGATAAGVNFDGTGAVALNVTALDASKLGGTIPTAVLATTQATGTNNTSIATTAFVQQEINAKATTVMNYKGTVSNQAALLALAVASLKVGDVYNQLDNGNNYVWSGGTTNVIGNWDKLGDSVDLSGYVEATSADYVKSVSVTGKVITFTKGNGTTQTFTDTDTIYTHPTYGTAGTYASNTAGALAWGGAIIVPKIVTDAGGHATVTNVTLNLPAAPTTITGNAGTATKWATARTITLAGDVSGSTSIDGSGDATITVTVNATYKYFADVTTQTGFADIPTATFTPAAKGGEIKVETFTGETRYFFKPVGQYAELLKIGTGAWQIISGSLSY</sequence>
<evidence type="ECO:0000313" key="1">
    <source>
        <dbReference type="EMBL" id="QBO36979.1"/>
    </source>
</evidence>
<protein>
    <submittedName>
        <fullName evidence="1">Uncharacterized protein</fullName>
    </submittedName>
</protein>
<name>A0A4P6YVT4_9LACO</name>
<evidence type="ECO:0000313" key="2">
    <source>
        <dbReference type="Proteomes" id="UP000292886"/>
    </source>
</evidence>
<proteinExistence type="predicted"/>
<dbReference type="RefSeq" id="WP_133364056.1">
    <property type="nucleotide sequence ID" value="NZ_CP037940.1"/>
</dbReference>